<dbReference type="EnsemblMetazoa" id="ISCW023194-RA">
    <property type="protein sequence ID" value="ISCW023194-PA"/>
    <property type="gene ID" value="ISCW023194"/>
</dbReference>
<dbReference type="AlphaFoldDB" id="B7QMH9"/>
<dbReference type="EMBL" id="DS971485">
    <property type="protein sequence ID" value="EEC20051.1"/>
    <property type="molecule type" value="Genomic_DNA"/>
</dbReference>
<evidence type="ECO:0000256" key="1">
    <source>
        <dbReference type="SAM" id="Phobius"/>
    </source>
</evidence>
<reference evidence="3 5" key="1">
    <citation type="submission" date="2008-03" db="EMBL/GenBank/DDBJ databases">
        <title>Annotation of Ixodes scapularis.</title>
        <authorList>
            <consortium name="Ixodes scapularis Genome Project Consortium"/>
            <person name="Caler E."/>
            <person name="Hannick L.I."/>
            <person name="Bidwell S."/>
            <person name="Joardar V."/>
            <person name="Thiagarajan M."/>
            <person name="Amedeo P."/>
            <person name="Galinsky K.J."/>
            <person name="Schobel S."/>
            <person name="Inman J."/>
            <person name="Hostetler J."/>
            <person name="Miller J."/>
            <person name="Hammond M."/>
            <person name="Megy K."/>
            <person name="Lawson D."/>
            <person name="Kodira C."/>
            <person name="Sutton G."/>
            <person name="Meyer J."/>
            <person name="Hill C.A."/>
            <person name="Birren B."/>
            <person name="Nene V."/>
            <person name="Collins F."/>
            <person name="Alarcon-Chaidez F."/>
            <person name="Wikel S."/>
            <person name="Strausberg R."/>
        </authorList>
    </citation>
    <scope>NUCLEOTIDE SEQUENCE [LARGE SCALE GENOMIC DNA]</scope>
    <source>
        <strain evidence="5">Wikel</strain>
        <strain evidence="3">Wikel colony</strain>
    </source>
</reference>
<feature type="transmembrane region" description="Helical" evidence="1">
    <location>
        <begin position="6"/>
        <end position="30"/>
    </location>
</feature>
<dbReference type="InterPro" id="IPR052356">
    <property type="entry name" value="Thiol_S-MT"/>
</dbReference>
<evidence type="ECO:0000313" key="4">
    <source>
        <dbReference type="EnsemblMetazoa" id="ISCW023194-PA"/>
    </source>
</evidence>
<name>B7QMH9_IXOSC</name>
<accession>B7QMH9</accession>
<dbReference type="VEuPathDB" id="VectorBase:ISCI023194"/>
<dbReference type="InParanoid" id="B7QMH9"/>
<dbReference type="GO" id="GO:0008168">
    <property type="term" value="F:methyltransferase activity"/>
    <property type="evidence" value="ECO:0000318"/>
    <property type="project" value="GO_Central"/>
</dbReference>
<sequence>MAWLDYAVATFLHNFVIPTLILAVCLKYALRDHTTRRLKLRAWLSNFAQSRETGAMLEAKEILFDKMKHVVSRDANLRNLGLIRVLEIGGGAGHNLVFYPKNCHVIAVDSNPFVESYLRKNVAQLHVLLETFLVRSGDSLADVPTGHVDVVVTTHVLCGVDDVNLALKEIARVLVPGGKFFYVEHMRHDARDWRRYVQLVLDPLWRRVFGGCRLTRDLKSVLETCGHFASVSQCKIYSTRSETAGVLLNPVLVGIATKCQPPPPRRKIRIGDAWTDARQVRARRVEEHLCA</sequence>
<dbReference type="OrthoDB" id="416496at2759"/>
<dbReference type="GO" id="GO:0008757">
    <property type="term" value="F:S-adenosylmethionine-dependent methyltransferase activity"/>
    <property type="evidence" value="ECO:0007669"/>
    <property type="project" value="InterPro"/>
</dbReference>
<dbReference type="InterPro" id="IPR013216">
    <property type="entry name" value="Methyltransf_11"/>
</dbReference>
<feature type="domain" description="Methyltransferase type 11" evidence="2">
    <location>
        <begin position="86"/>
        <end position="181"/>
    </location>
</feature>
<reference evidence="4" key="2">
    <citation type="submission" date="2020-05" db="UniProtKB">
        <authorList>
            <consortium name="EnsemblMetazoa"/>
        </authorList>
    </citation>
    <scope>IDENTIFICATION</scope>
    <source>
        <strain evidence="4">wikel</strain>
    </source>
</reference>
<protein>
    <recommendedName>
        <fullName evidence="2">Methyltransferase type 11 domain-containing protein</fullName>
    </recommendedName>
</protein>
<dbReference type="PaxDb" id="6945-B7QMH9"/>
<dbReference type="InterPro" id="IPR029063">
    <property type="entry name" value="SAM-dependent_MTases_sf"/>
</dbReference>
<dbReference type="Pfam" id="PF08241">
    <property type="entry name" value="Methyltransf_11"/>
    <property type="match status" value="1"/>
</dbReference>
<proteinExistence type="predicted"/>
<organism>
    <name type="scientific">Ixodes scapularis</name>
    <name type="common">Black-legged tick</name>
    <name type="synonym">Deer tick</name>
    <dbReference type="NCBI Taxonomy" id="6945"/>
    <lineage>
        <taxon>Eukaryota</taxon>
        <taxon>Metazoa</taxon>
        <taxon>Ecdysozoa</taxon>
        <taxon>Arthropoda</taxon>
        <taxon>Chelicerata</taxon>
        <taxon>Arachnida</taxon>
        <taxon>Acari</taxon>
        <taxon>Parasitiformes</taxon>
        <taxon>Ixodida</taxon>
        <taxon>Ixodoidea</taxon>
        <taxon>Ixodidae</taxon>
        <taxon>Ixodinae</taxon>
        <taxon>Ixodes</taxon>
    </lineage>
</organism>
<dbReference type="SUPFAM" id="SSF53335">
    <property type="entry name" value="S-adenosyl-L-methionine-dependent methyltransferases"/>
    <property type="match status" value="1"/>
</dbReference>
<keyword evidence="1" id="KW-0812">Transmembrane</keyword>
<dbReference type="EMBL" id="ABJB011094598">
    <property type="status" value="NOT_ANNOTATED_CDS"/>
    <property type="molecule type" value="Genomic_DNA"/>
</dbReference>
<dbReference type="PANTHER" id="PTHR45036">
    <property type="entry name" value="METHYLTRANSFERASE LIKE 7B"/>
    <property type="match status" value="1"/>
</dbReference>
<dbReference type="CDD" id="cd02440">
    <property type="entry name" value="AdoMet_MTases"/>
    <property type="match status" value="1"/>
</dbReference>
<dbReference type="Proteomes" id="UP000001555">
    <property type="component" value="Unassembled WGS sequence"/>
</dbReference>
<keyword evidence="1" id="KW-1133">Transmembrane helix</keyword>
<dbReference type="VEuPathDB" id="VectorBase:ISCW023194"/>
<gene>
    <name evidence="4" type="primary">8043483</name>
    <name evidence="3" type="ORF">IscW_ISCW023194</name>
</gene>
<evidence type="ECO:0000313" key="5">
    <source>
        <dbReference type="Proteomes" id="UP000001555"/>
    </source>
</evidence>
<dbReference type="PANTHER" id="PTHR45036:SF8">
    <property type="entry name" value="METHYLTRANSFERASE-LIKE PROTEIN 7A"/>
    <property type="match status" value="1"/>
</dbReference>
<dbReference type="HOGENOM" id="CLU_037990_7_2_1"/>
<evidence type="ECO:0000313" key="3">
    <source>
        <dbReference type="EMBL" id="EEC20051.1"/>
    </source>
</evidence>
<dbReference type="KEGG" id="isc:8043483"/>
<keyword evidence="5" id="KW-1185">Reference proteome</keyword>
<dbReference type="STRING" id="6945.B7QMH9"/>
<dbReference type="VEuPathDB" id="VectorBase:ISCP_012544"/>
<keyword evidence="1" id="KW-0472">Membrane</keyword>
<dbReference type="Gene3D" id="3.40.50.150">
    <property type="entry name" value="Vaccinia Virus protein VP39"/>
    <property type="match status" value="1"/>
</dbReference>
<evidence type="ECO:0000259" key="2">
    <source>
        <dbReference type="Pfam" id="PF08241"/>
    </source>
</evidence>